<feature type="region of interest" description="Disordered" evidence="1">
    <location>
        <begin position="1"/>
        <end position="64"/>
    </location>
</feature>
<dbReference type="Proteomes" id="UP000600865">
    <property type="component" value="Unassembled WGS sequence"/>
</dbReference>
<name>A0A918NHH9_9PROT</name>
<reference evidence="2 3" key="1">
    <citation type="journal article" date="2014" name="Int. J. Syst. Evol. Microbiol.">
        <title>Complete genome sequence of Corynebacterium casei LMG S-19264T (=DSM 44701T), isolated from a smear-ripened cheese.</title>
        <authorList>
            <consortium name="US DOE Joint Genome Institute (JGI-PGF)"/>
            <person name="Walter F."/>
            <person name="Albersmeier A."/>
            <person name="Kalinowski J."/>
            <person name="Ruckert C."/>
        </authorList>
    </citation>
    <scope>NUCLEOTIDE SEQUENCE [LARGE SCALE GENOMIC DNA]</scope>
    <source>
        <strain evidence="2 3">KCTC 23968</strain>
    </source>
</reference>
<feature type="compositionally biased region" description="Basic and acidic residues" evidence="1">
    <location>
        <begin position="7"/>
        <end position="24"/>
    </location>
</feature>
<accession>A0A918NHH9</accession>
<gene>
    <name evidence="2" type="ORF">GCM10011309_17230</name>
</gene>
<evidence type="ECO:0000313" key="3">
    <source>
        <dbReference type="Proteomes" id="UP000600865"/>
    </source>
</evidence>
<evidence type="ECO:0000256" key="1">
    <source>
        <dbReference type="SAM" id="MobiDB-lite"/>
    </source>
</evidence>
<sequence length="64" mass="6681">MAAAVFRSKDCADSMQDTQDRNGDAARFGPRADLLSPGITSDKMRKTASTSDNGMSGELGVTIG</sequence>
<organism evidence="2 3">
    <name type="scientific">Litorimonas cladophorae</name>
    <dbReference type="NCBI Taxonomy" id="1220491"/>
    <lineage>
        <taxon>Bacteria</taxon>
        <taxon>Pseudomonadati</taxon>
        <taxon>Pseudomonadota</taxon>
        <taxon>Alphaproteobacteria</taxon>
        <taxon>Maricaulales</taxon>
        <taxon>Robiginitomaculaceae</taxon>
    </lineage>
</organism>
<proteinExistence type="predicted"/>
<evidence type="ECO:0000313" key="2">
    <source>
        <dbReference type="EMBL" id="GGX68047.1"/>
    </source>
</evidence>
<dbReference type="EMBL" id="BMYV01000002">
    <property type="protein sequence ID" value="GGX68047.1"/>
    <property type="molecule type" value="Genomic_DNA"/>
</dbReference>
<keyword evidence="3" id="KW-1185">Reference proteome</keyword>
<dbReference type="AlphaFoldDB" id="A0A918NHH9"/>
<comment type="caution">
    <text evidence="2">The sequence shown here is derived from an EMBL/GenBank/DDBJ whole genome shotgun (WGS) entry which is preliminary data.</text>
</comment>
<protein>
    <submittedName>
        <fullName evidence="2">Uncharacterized protein</fullName>
    </submittedName>
</protein>